<keyword evidence="2" id="KW-1185">Reference proteome</keyword>
<evidence type="ECO:0000313" key="1">
    <source>
        <dbReference type="EMBL" id="USG60483.1"/>
    </source>
</evidence>
<evidence type="ECO:0000313" key="2">
    <source>
        <dbReference type="Proteomes" id="UP001056291"/>
    </source>
</evidence>
<proteinExistence type="predicted"/>
<accession>A0ABY4W071</accession>
<protein>
    <recommendedName>
        <fullName evidence="3">Molybdopterin-guanine dinucleotide biosynthesis protein A</fullName>
    </recommendedName>
</protein>
<dbReference type="RefSeq" id="WP_251933364.1">
    <property type="nucleotide sequence ID" value="NZ_CP098747.1"/>
</dbReference>
<evidence type="ECO:0008006" key="3">
    <source>
        <dbReference type="Google" id="ProtNLM"/>
    </source>
</evidence>
<dbReference type="Proteomes" id="UP001056291">
    <property type="component" value="Chromosome"/>
</dbReference>
<sequence>MLLNSCGRIIFGGLLVFLTFYTGVASAKTDRYVGYYYPQPAIIETYCARVPQLPNMDKRRRIGFVIGIKEGMANKPYDSPYAVFAKGGDSRKLIIVAKTEGHLQTIYRVRALLADLTTSARTTPIFEESGMPENLTFLDLLTLLGFETVTLSDGDRFSHQIRMKLSKNGVCE</sequence>
<organism evidence="1 2">
    <name type="scientific">Sneathiella marina</name>
    <dbReference type="NCBI Taxonomy" id="2950108"/>
    <lineage>
        <taxon>Bacteria</taxon>
        <taxon>Pseudomonadati</taxon>
        <taxon>Pseudomonadota</taxon>
        <taxon>Alphaproteobacteria</taxon>
        <taxon>Sneathiellales</taxon>
        <taxon>Sneathiellaceae</taxon>
        <taxon>Sneathiella</taxon>
    </lineage>
</organism>
<name>A0ABY4W071_9PROT</name>
<dbReference type="EMBL" id="CP098747">
    <property type="protein sequence ID" value="USG60483.1"/>
    <property type="molecule type" value="Genomic_DNA"/>
</dbReference>
<reference evidence="1" key="1">
    <citation type="submission" date="2022-06" db="EMBL/GenBank/DDBJ databases">
        <title>Sneathiella actinostolidae sp. nov., isolated from a sea anemonein the Western Pacific Ocean.</title>
        <authorList>
            <person name="Wei M.J."/>
        </authorList>
    </citation>
    <scope>NUCLEOTIDE SEQUENCE</scope>
    <source>
        <strain evidence="1">PHK-P5</strain>
    </source>
</reference>
<gene>
    <name evidence="1" type="ORF">NBZ79_15055</name>
</gene>